<keyword evidence="11" id="KW-1185">Reference proteome</keyword>
<keyword evidence="2" id="KW-0436">Ligase</keyword>
<accession>A0A073KCB8</accession>
<gene>
    <name evidence="10" type="ORF">BAMA_19275</name>
</gene>
<reference evidence="10 11" key="1">
    <citation type="submission" date="2014-06" db="EMBL/GenBank/DDBJ databases">
        <title>Draft genome sequence of Bacillus manliponensis JCM 15802 (MCCC 1A00708).</title>
        <authorList>
            <person name="Lai Q."/>
            <person name="Liu Y."/>
            <person name="Shao Z."/>
        </authorList>
    </citation>
    <scope>NUCLEOTIDE SEQUENCE [LARGE SCALE GENOMIC DNA]</scope>
    <source>
        <strain evidence="10 11">JCM 15802</strain>
    </source>
</reference>
<dbReference type="InterPro" id="IPR014729">
    <property type="entry name" value="Rossmann-like_a/b/a_fold"/>
</dbReference>
<comment type="similarity">
    <text evidence="7">Belongs to the QueC family.</text>
</comment>
<dbReference type="Gene3D" id="3.40.50.620">
    <property type="entry name" value="HUPs"/>
    <property type="match status" value="1"/>
</dbReference>
<dbReference type="PANTHER" id="PTHR42914">
    <property type="entry name" value="7-CYANO-7-DEAZAGUANINE SYNTHASE"/>
    <property type="match status" value="1"/>
</dbReference>
<evidence type="ECO:0000256" key="5">
    <source>
        <dbReference type="ARBA" id="ARBA00022833"/>
    </source>
</evidence>
<dbReference type="PANTHER" id="PTHR42914:SF1">
    <property type="entry name" value="7-CYANO-7-DEAZAGUANINE SYNTHASE"/>
    <property type="match status" value="1"/>
</dbReference>
<evidence type="ECO:0000256" key="9">
    <source>
        <dbReference type="ARBA" id="ARBA00047890"/>
    </source>
</evidence>
<keyword evidence="4" id="KW-0547">Nucleotide-binding</keyword>
<keyword evidence="3" id="KW-0479">Metal-binding</keyword>
<keyword evidence="6" id="KW-0067">ATP-binding</keyword>
<evidence type="ECO:0000256" key="6">
    <source>
        <dbReference type="ARBA" id="ARBA00022840"/>
    </source>
</evidence>
<evidence type="ECO:0000256" key="3">
    <source>
        <dbReference type="ARBA" id="ARBA00022723"/>
    </source>
</evidence>
<dbReference type="GO" id="GO:0046872">
    <property type="term" value="F:metal ion binding"/>
    <property type="evidence" value="ECO:0007669"/>
    <property type="project" value="UniProtKB-KW"/>
</dbReference>
<evidence type="ECO:0000256" key="2">
    <source>
        <dbReference type="ARBA" id="ARBA00022598"/>
    </source>
</evidence>
<evidence type="ECO:0000256" key="8">
    <source>
        <dbReference type="ARBA" id="ARBA00039149"/>
    </source>
</evidence>
<dbReference type="EMBL" id="JOTN01000005">
    <property type="protein sequence ID" value="KEK19913.1"/>
    <property type="molecule type" value="Genomic_DNA"/>
</dbReference>
<protein>
    <recommendedName>
        <fullName evidence="8">7-cyano-7-deazaguanine synthase</fullName>
        <ecNumber evidence="8">6.3.4.20</ecNumber>
    </recommendedName>
</protein>
<proteinExistence type="inferred from homology"/>
<evidence type="ECO:0000256" key="1">
    <source>
        <dbReference type="ARBA" id="ARBA00005061"/>
    </source>
</evidence>
<dbReference type="GO" id="GO:0005524">
    <property type="term" value="F:ATP binding"/>
    <property type="evidence" value="ECO:0007669"/>
    <property type="project" value="UniProtKB-KW"/>
</dbReference>
<dbReference type="Proteomes" id="UP000027822">
    <property type="component" value="Unassembled WGS sequence"/>
</dbReference>
<comment type="pathway">
    <text evidence="1">Purine metabolism; 7-cyano-7-deazaguanine biosynthesis.</text>
</comment>
<dbReference type="STRING" id="574376.BAMA_19275"/>
<dbReference type="eggNOG" id="COG0603">
    <property type="taxonomic scope" value="Bacteria"/>
</dbReference>
<dbReference type="SUPFAM" id="SSF52402">
    <property type="entry name" value="Adenine nucleotide alpha hydrolases-like"/>
    <property type="match status" value="1"/>
</dbReference>
<dbReference type="Pfam" id="PF06508">
    <property type="entry name" value="QueC"/>
    <property type="match status" value="2"/>
</dbReference>
<sequence>MLVDRRDSKSILILASGGIDSTALIHYYVSQGFNIKGIHFNYGQMACKKEEQAVKKIGEYYDIEIESKSFGFSFNHIKGEFIARNPLFILAASNLLPKTYSKIGIGIHSGTPYYDCTRTFINDCQKILDGYFAGTVIIEAPFLLYDKRSVLKFCLRNQVPIELTYSCEFNDEEPCGECLSCKDRRILSELSGSM</sequence>
<evidence type="ECO:0000256" key="7">
    <source>
        <dbReference type="ARBA" id="ARBA00037993"/>
    </source>
</evidence>
<comment type="catalytic activity">
    <reaction evidence="9">
        <text>7-carboxy-7-carbaguanine + NH4(+) + 2 ATP = 7-cyano-7-carbaguanine + 2 AMP + 2 diphosphate + 2 H(+)</text>
        <dbReference type="Rhea" id="RHEA:27982"/>
        <dbReference type="ChEBI" id="CHEBI:15378"/>
        <dbReference type="ChEBI" id="CHEBI:28938"/>
        <dbReference type="ChEBI" id="CHEBI:30616"/>
        <dbReference type="ChEBI" id="CHEBI:33019"/>
        <dbReference type="ChEBI" id="CHEBI:45075"/>
        <dbReference type="ChEBI" id="CHEBI:61036"/>
        <dbReference type="ChEBI" id="CHEBI:456215"/>
        <dbReference type="EC" id="6.3.4.20"/>
    </reaction>
</comment>
<dbReference type="GO" id="GO:0016874">
    <property type="term" value="F:ligase activity"/>
    <property type="evidence" value="ECO:0007669"/>
    <property type="project" value="UniProtKB-KW"/>
</dbReference>
<evidence type="ECO:0000313" key="10">
    <source>
        <dbReference type="EMBL" id="KEK19913.1"/>
    </source>
</evidence>
<keyword evidence="5" id="KW-0862">Zinc</keyword>
<organism evidence="10 11">
    <name type="scientific">Bacillus manliponensis</name>
    <dbReference type="NCBI Taxonomy" id="574376"/>
    <lineage>
        <taxon>Bacteria</taxon>
        <taxon>Bacillati</taxon>
        <taxon>Bacillota</taxon>
        <taxon>Bacilli</taxon>
        <taxon>Bacillales</taxon>
        <taxon>Bacillaceae</taxon>
        <taxon>Bacillus</taxon>
        <taxon>Bacillus cereus group</taxon>
    </lineage>
</organism>
<evidence type="ECO:0000313" key="11">
    <source>
        <dbReference type="Proteomes" id="UP000027822"/>
    </source>
</evidence>
<comment type="caution">
    <text evidence="10">The sequence shown here is derived from an EMBL/GenBank/DDBJ whole genome shotgun (WGS) entry which is preliminary data.</text>
</comment>
<dbReference type="AlphaFoldDB" id="A0A073KCB8"/>
<dbReference type="InterPro" id="IPR018317">
    <property type="entry name" value="QueC"/>
</dbReference>
<evidence type="ECO:0000256" key="4">
    <source>
        <dbReference type="ARBA" id="ARBA00022741"/>
    </source>
</evidence>
<name>A0A073KCB8_9BACI</name>
<dbReference type="EC" id="6.3.4.20" evidence="8"/>